<dbReference type="InParanoid" id="A0A0C3BK47"/>
<evidence type="ECO:0000313" key="1">
    <source>
        <dbReference type="EMBL" id="KIM77712.1"/>
    </source>
</evidence>
<evidence type="ECO:0000313" key="2">
    <source>
        <dbReference type="Proteomes" id="UP000054166"/>
    </source>
</evidence>
<sequence length="221" mass="24090">MTNDDTPFSFAQGTNASHMRHNAAVGRVTQSYGEINTAIDHTLGGLHNDVFLELGVQMYKMQATLVPTPFSEGYQQIQDPYPAVSSVIEGLLRHGAVPAIATLPRSRDENSPVVPMRPIPNSPEMLLAQALKNDTVQATAGAGLTTRNASTFAALSLRSVIKMSGDDTASEVYPKRLLLEEVGYSLWPLDQNVSQAYCDLGVSIDYVDKITWDGAFKYKIK</sequence>
<organism evidence="1 2">
    <name type="scientific">Piloderma croceum (strain F 1598)</name>
    <dbReference type="NCBI Taxonomy" id="765440"/>
    <lineage>
        <taxon>Eukaryota</taxon>
        <taxon>Fungi</taxon>
        <taxon>Dikarya</taxon>
        <taxon>Basidiomycota</taxon>
        <taxon>Agaricomycotina</taxon>
        <taxon>Agaricomycetes</taxon>
        <taxon>Agaricomycetidae</taxon>
        <taxon>Atheliales</taxon>
        <taxon>Atheliaceae</taxon>
        <taxon>Piloderma</taxon>
    </lineage>
</organism>
<reference evidence="1 2" key="1">
    <citation type="submission" date="2014-04" db="EMBL/GenBank/DDBJ databases">
        <authorList>
            <consortium name="DOE Joint Genome Institute"/>
            <person name="Kuo A."/>
            <person name="Tarkka M."/>
            <person name="Buscot F."/>
            <person name="Kohler A."/>
            <person name="Nagy L.G."/>
            <person name="Floudas D."/>
            <person name="Copeland A."/>
            <person name="Barry K.W."/>
            <person name="Cichocki N."/>
            <person name="Veneault-Fourrey C."/>
            <person name="LaButti K."/>
            <person name="Lindquist E.A."/>
            <person name="Lipzen A."/>
            <person name="Lundell T."/>
            <person name="Morin E."/>
            <person name="Murat C."/>
            <person name="Sun H."/>
            <person name="Tunlid A."/>
            <person name="Henrissat B."/>
            <person name="Grigoriev I.V."/>
            <person name="Hibbett D.S."/>
            <person name="Martin F."/>
            <person name="Nordberg H.P."/>
            <person name="Cantor M.N."/>
            <person name="Hua S.X."/>
        </authorList>
    </citation>
    <scope>NUCLEOTIDE SEQUENCE [LARGE SCALE GENOMIC DNA]</scope>
    <source>
        <strain evidence="1 2">F 1598</strain>
    </source>
</reference>
<dbReference type="AlphaFoldDB" id="A0A0C3BK47"/>
<gene>
    <name evidence="1" type="ORF">PILCRDRAFT_795541</name>
</gene>
<proteinExistence type="predicted"/>
<reference evidence="2" key="2">
    <citation type="submission" date="2015-01" db="EMBL/GenBank/DDBJ databases">
        <title>Evolutionary Origins and Diversification of the Mycorrhizal Mutualists.</title>
        <authorList>
            <consortium name="DOE Joint Genome Institute"/>
            <consortium name="Mycorrhizal Genomics Consortium"/>
            <person name="Kohler A."/>
            <person name="Kuo A."/>
            <person name="Nagy L.G."/>
            <person name="Floudas D."/>
            <person name="Copeland A."/>
            <person name="Barry K.W."/>
            <person name="Cichocki N."/>
            <person name="Veneault-Fourrey C."/>
            <person name="LaButti K."/>
            <person name="Lindquist E.A."/>
            <person name="Lipzen A."/>
            <person name="Lundell T."/>
            <person name="Morin E."/>
            <person name="Murat C."/>
            <person name="Riley R."/>
            <person name="Ohm R."/>
            <person name="Sun H."/>
            <person name="Tunlid A."/>
            <person name="Henrissat B."/>
            <person name="Grigoriev I.V."/>
            <person name="Hibbett D.S."/>
            <person name="Martin F."/>
        </authorList>
    </citation>
    <scope>NUCLEOTIDE SEQUENCE [LARGE SCALE GENOMIC DNA]</scope>
    <source>
        <strain evidence="2">F 1598</strain>
    </source>
</reference>
<dbReference type="HOGENOM" id="CLU_1251087_0_0_1"/>
<protein>
    <submittedName>
        <fullName evidence="1">Uncharacterized protein</fullName>
    </submittedName>
</protein>
<dbReference type="Proteomes" id="UP000054166">
    <property type="component" value="Unassembled WGS sequence"/>
</dbReference>
<keyword evidence="2" id="KW-1185">Reference proteome</keyword>
<dbReference type="EMBL" id="KN833022">
    <property type="protein sequence ID" value="KIM77712.1"/>
    <property type="molecule type" value="Genomic_DNA"/>
</dbReference>
<accession>A0A0C3BK47</accession>
<name>A0A0C3BK47_PILCF</name>